<name>A0ABV9Y6U3_9PSEU</name>
<accession>A0ABV9Y6U3</accession>
<evidence type="ECO:0000313" key="4">
    <source>
        <dbReference type="Proteomes" id="UP001595833"/>
    </source>
</evidence>
<evidence type="ECO:0000259" key="2">
    <source>
        <dbReference type="Pfam" id="PF19054"/>
    </source>
</evidence>
<evidence type="ECO:0000256" key="1">
    <source>
        <dbReference type="SAM" id="MobiDB-lite"/>
    </source>
</evidence>
<dbReference type="InterPro" id="IPR043917">
    <property type="entry name" value="DUF5753"/>
</dbReference>
<reference evidence="4" key="1">
    <citation type="journal article" date="2019" name="Int. J. Syst. Evol. Microbiol.">
        <title>The Global Catalogue of Microorganisms (GCM) 10K type strain sequencing project: providing services to taxonomists for standard genome sequencing and annotation.</title>
        <authorList>
            <consortium name="The Broad Institute Genomics Platform"/>
            <consortium name="The Broad Institute Genome Sequencing Center for Infectious Disease"/>
            <person name="Wu L."/>
            <person name="Ma J."/>
        </authorList>
    </citation>
    <scope>NUCLEOTIDE SEQUENCE [LARGE SCALE GENOMIC DNA]</scope>
    <source>
        <strain evidence="4">KCTC 12848</strain>
    </source>
</reference>
<gene>
    <name evidence="3" type="ORF">ACFPFM_26525</name>
</gene>
<dbReference type="Pfam" id="PF19054">
    <property type="entry name" value="DUF5753"/>
    <property type="match status" value="1"/>
</dbReference>
<dbReference type="EMBL" id="JBHSJB010000027">
    <property type="protein sequence ID" value="MFC5057288.1"/>
    <property type="molecule type" value="Genomic_DNA"/>
</dbReference>
<protein>
    <submittedName>
        <fullName evidence="3">Scr1 family TA system antitoxin-like transcriptional regulator</fullName>
    </submittedName>
</protein>
<feature type="region of interest" description="Disordered" evidence="1">
    <location>
        <begin position="1"/>
        <end position="23"/>
    </location>
</feature>
<proteinExistence type="predicted"/>
<dbReference type="Proteomes" id="UP001595833">
    <property type="component" value="Unassembled WGS sequence"/>
</dbReference>
<comment type="caution">
    <text evidence="3">The sequence shown here is derived from an EMBL/GenBank/DDBJ whole genome shotgun (WGS) entry which is preliminary data.</text>
</comment>
<sequence>MAPGRGRPCRDRWRWPSRGSSGRAPLMRDQLLHLLLMCEWPLTTVRVVPLAVGFHAHLRHPCTLLTFEAPTKPLAHTETDVATAFHDDPDAIASALLDLSRTYRAQDRLT</sequence>
<keyword evidence="4" id="KW-1185">Reference proteome</keyword>
<organism evidence="3 4">
    <name type="scientific">Saccharothrix xinjiangensis</name>
    <dbReference type="NCBI Taxonomy" id="204798"/>
    <lineage>
        <taxon>Bacteria</taxon>
        <taxon>Bacillati</taxon>
        <taxon>Actinomycetota</taxon>
        <taxon>Actinomycetes</taxon>
        <taxon>Pseudonocardiales</taxon>
        <taxon>Pseudonocardiaceae</taxon>
        <taxon>Saccharothrix</taxon>
    </lineage>
</organism>
<feature type="domain" description="DUF5753" evidence="2">
    <location>
        <begin position="22"/>
        <end position="94"/>
    </location>
</feature>
<dbReference type="RefSeq" id="WP_344037179.1">
    <property type="nucleotide sequence ID" value="NZ_BAAAKE010000006.1"/>
</dbReference>
<evidence type="ECO:0000313" key="3">
    <source>
        <dbReference type="EMBL" id="MFC5057288.1"/>
    </source>
</evidence>